<organism evidence="1 2">
    <name type="scientific">Steinernema carpocapsae</name>
    <name type="common">Entomopathogenic nematode</name>
    <dbReference type="NCBI Taxonomy" id="34508"/>
    <lineage>
        <taxon>Eukaryota</taxon>
        <taxon>Metazoa</taxon>
        <taxon>Ecdysozoa</taxon>
        <taxon>Nematoda</taxon>
        <taxon>Chromadorea</taxon>
        <taxon>Rhabditida</taxon>
        <taxon>Tylenchina</taxon>
        <taxon>Panagrolaimomorpha</taxon>
        <taxon>Strongyloidoidea</taxon>
        <taxon>Steinernematidae</taxon>
        <taxon>Steinernema</taxon>
    </lineage>
</organism>
<keyword evidence="2" id="KW-1185">Reference proteome</keyword>
<evidence type="ECO:0000313" key="2">
    <source>
        <dbReference type="Proteomes" id="UP000298663"/>
    </source>
</evidence>
<accession>A0A4U8ULG8</accession>
<evidence type="ECO:0000313" key="1">
    <source>
        <dbReference type="EMBL" id="TMS33824.1"/>
    </source>
</evidence>
<proteinExistence type="predicted"/>
<comment type="caution">
    <text evidence="1">The sequence shown here is derived from an EMBL/GenBank/DDBJ whole genome shotgun (WGS) entry which is preliminary data.</text>
</comment>
<reference evidence="1 2" key="2">
    <citation type="journal article" date="2019" name="G3 (Bethesda)">
        <title>Hybrid Assembly of the Genome of the Entomopathogenic Nematode Steinernema carpocapsae Identifies the X-Chromosome.</title>
        <authorList>
            <person name="Serra L."/>
            <person name="Macchietto M."/>
            <person name="Macias-Munoz A."/>
            <person name="McGill C.J."/>
            <person name="Rodriguez I.M."/>
            <person name="Rodriguez B."/>
            <person name="Murad R."/>
            <person name="Mortazavi A."/>
        </authorList>
    </citation>
    <scope>NUCLEOTIDE SEQUENCE [LARGE SCALE GENOMIC DNA]</scope>
    <source>
        <strain evidence="1 2">ALL</strain>
    </source>
</reference>
<name>A0A4U8ULG8_STECR</name>
<dbReference type="AlphaFoldDB" id="A0A4U8ULG8"/>
<dbReference type="Proteomes" id="UP000298663">
    <property type="component" value="Unassembled WGS sequence"/>
</dbReference>
<dbReference type="EMBL" id="AZBU02000001">
    <property type="protein sequence ID" value="TMS33824.1"/>
    <property type="molecule type" value="Genomic_DNA"/>
</dbReference>
<reference evidence="1 2" key="1">
    <citation type="journal article" date="2015" name="Genome Biol.">
        <title>Comparative genomics of Steinernema reveals deeply conserved gene regulatory networks.</title>
        <authorList>
            <person name="Dillman A.R."/>
            <person name="Macchietto M."/>
            <person name="Porter C.F."/>
            <person name="Rogers A."/>
            <person name="Williams B."/>
            <person name="Antoshechkin I."/>
            <person name="Lee M.M."/>
            <person name="Goodwin Z."/>
            <person name="Lu X."/>
            <person name="Lewis E.E."/>
            <person name="Goodrich-Blair H."/>
            <person name="Stock S.P."/>
            <person name="Adams B.J."/>
            <person name="Sternberg P.W."/>
            <person name="Mortazavi A."/>
        </authorList>
    </citation>
    <scope>NUCLEOTIDE SEQUENCE [LARGE SCALE GENOMIC DNA]</scope>
    <source>
        <strain evidence="1 2">ALL</strain>
    </source>
</reference>
<gene>
    <name evidence="1" type="ORF">L596_001516</name>
</gene>
<sequence length="66" mass="7421">MMITMLVVFTIFCHSYRCFLFSHKSSFLSSPLFLLHLIIPSHGFGKGSLWMIFCHGLLGIIAAVMA</sequence>
<protein>
    <submittedName>
        <fullName evidence="1">Uncharacterized protein</fullName>
    </submittedName>
</protein>